<organism evidence="2 3">
    <name type="scientific">Thiolapillus brandeum</name>
    <dbReference type="NCBI Taxonomy" id="1076588"/>
    <lineage>
        <taxon>Bacteria</taxon>
        <taxon>Pseudomonadati</taxon>
        <taxon>Pseudomonadota</taxon>
        <taxon>Gammaproteobacteria</taxon>
        <taxon>Chromatiales</taxon>
        <taxon>Sedimenticolaceae</taxon>
        <taxon>Thiolapillus</taxon>
    </lineage>
</organism>
<dbReference type="EMBL" id="AP012273">
    <property type="protein sequence ID" value="BAO43884.1"/>
    <property type="molecule type" value="Genomic_DNA"/>
</dbReference>
<feature type="transmembrane region" description="Helical" evidence="1">
    <location>
        <begin position="138"/>
        <end position="158"/>
    </location>
</feature>
<dbReference type="AlphaFoldDB" id="A0A7U6JGU7"/>
<protein>
    <recommendedName>
        <fullName evidence="4">Metal-dependent hydrolase</fullName>
    </recommendedName>
</protein>
<keyword evidence="3" id="KW-1185">Reference proteome</keyword>
<evidence type="ECO:0000313" key="3">
    <source>
        <dbReference type="Proteomes" id="UP000031631"/>
    </source>
</evidence>
<proteinExistence type="predicted"/>
<dbReference type="RefSeq" id="WP_041066087.1">
    <property type="nucleotide sequence ID" value="NZ_AP012273.1"/>
</dbReference>
<dbReference type="InterPro" id="IPR007404">
    <property type="entry name" value="YdjM-like"/>
</dbReference>
<dbReference type="Pfam" id="PF04307">
    <property type="entry name" value="YdjM"/>
    <property type="match status" value="1"/>
</dbReference>
<reference evidence="2 3" key="1">
    <citation type="journal article" date="2014" name="PLoS ONE">
        <title>Physiological and genomic features of a novel sulfur-oxidizing gammaproteobacterium belonging to a previously uncultivated symbiotic lineage isolated from a hydrothermal vent.</title>
        <authorList>
            <person name="Nunoura T."/>
            <person name="Takaki Y."/>
            <person name="Kazama H."/>
            <person name="Kakuta J."/>
            <person name="Shimamura S."/>
            <person name="Makita H."/>
            <person name="Hirai M."/>
            <person name="Miyazaki M."/>
            <person name="Takai K."/>
        </authorList>
    </citation>
    <scope>NUCLEOTIDE SEQUENCE [LARGE SCALE GENOMIC DNA]</scope>
    <source>
        <strain evidence="2 3">Hiromi1</strain>
    </source>
</reference>
<name>A0A7U6JGU7_9GAMM</name>
<dbReference type="OrthoDB" id="5459053at2"/>
<dbReference type="Proteomes" id="UP000031631">
    <property type="component" value="Chromosome"/>
</dbReference>
<evidence type="ECO:0000256" key="1">
    <source>
        <dbReference type="SAM" id="Phobius"/>
    </source>
</evidence>
<keyword evidence="1" id="KW-0812">Transmembrane</keyword>
<keyword evidence="1" id="KW-0472">Membrane</keyword>
<dbReference type="PANTHER" id="PTHR35531:SF1">
    <property type="entry name" value="INNER MEMBRANE PROTEIN YBCI-RELATED"/>
    <property type="match status" value="1"/>
</dbReference>
<dbReference type="PANTHER" id="PTHR35531">
    <property type="entry name" value="INNER MEMBRANE PROTEIN YBCI-RELATED"/>
    <property type="match status" value="1"/>
</dbReference>
<dbReference type="KEGG" id="tbn:TBH_C0954"/>
<gene>
    <name evidence="2" type="ORF">TBH_C0954</name>
</gene>
<evidence type="ECO:0000313" key="2">
    <source>
        <dbReference type="EMBL" id="BAO43884.1"/>
    </source>
</evidence>
<evidence type="ECO:0008006" key="4">
    <source>
        <dbReference type="Google" id="ProtNLM"/>
    </source>
</evidence>
<keyword evidence="1" id="KW-1133">Transmembrane helix</keyword>
<sequence>MLLPTHLATGQAAYLAACLASGHAPAPQEAIVSIIASALPDLDCRAGIVGRAVPPVSEWLERRFGHRTFTHSLLLQIVIGVPLFYLLPTGYFLAIMIGWLSHTFTDMMTPAGVGWFWPSRVRCVLPGNERYRMKPMGWGELAFLGMVGVASVGFHHLAKSNAGTTGVISAAIGDLVAAREEYDSLKGGNEWELKVEGRNNKTFQSIDGKYPVIGGYKESGFILDTPAGPVSACKTETCDWYISHAVLSRGEPIKTKTTFIRVTVIKASSLAGQLAPWVSEGRVYLSGKLEASGIEEQPPIVETTGAEGVELHYAPVEWLEEAGDSHLRDVDLAVQVRMNVRKTAADIRISGDNMRCLHPLLEKWLVESDKDCR</sequence>
<accession>A0A7U6JGU7</accession>